<gene>
    <name evidence="3" type="ORF">TrCOL_g3025</name>
</gene>
<name>A0A9W7GK78_9STRA</name>
<keyword evidence="2" id="KW-0732">Signal</keyword>
<evidence type="ECO:0000256" key="1">
    <source>
        <dbReference type="SAM" id="Phobius"/>
    </source>
</evidence>
<sequence length="209" mass="23310">MVPSLFIIVVIILLVSTKAYVVELNVDNFEHDTQATTGATTGNWLVCLSGCTKHQELLDQLSEDEELQEMGVIVAQLKWNRKLGIRFGYTPSSRSKTDGGIIVLFKRGKMYYYNTLNTHDMDEQIHHCKDFLHDQSGAESRITPPEPSSAEAWGGIVTEVMDYYKKLNGPQTQLFHAFLGVAGAFLVFIVFFANATAAQASADMSKKMH</sequence>
<dbReference type="EMBL" id="BRYA01000250">
    <property type="protein sequence ID" value="GMI45512.1"/>
    <property type="molecule type" value="Genomic_DNA"/>
</dbReference>
<dbReference type="Proteomes" id="UP001165065">
    <property type="component" value="Unassembled WGS sequence"/>
</dbReference>
<feature type="transmembrane region" description="Helical" evidence="1">
    <location>
        <begin position="174"/>
        <end position="198"/>
    </location>
</feature>
<keyword evidence="1" id="KW-0812">Transmembrane</keyword>
<feature type="signal peptide" evidence="2">
    <location>
        <begin position="1"/>
        <end position="19"/>
    </location>
</feature>
<keyword evidence="1" id="KW-1133">Transmembrane helix</keyword>
<dbReference type="PANTHER" id="PTHR19991:SF2">
    <property type="entry name" value="GH08893P"/>
    <property type="match status" value="1"/>
</dbReference>
<dbReference type="PANTHER" id="PTHR19991">
    <property type="entry name" value="L 2 01289"/>
    <property type="match status" value="1"/>
</dbReference>
<dbReference type="AlphaFoldDB" id="A0A9W7GK78"/>
<evidence type="ECO:0000313" key="3">
    <source>
        <dbReference type="EMBL" id="GMI45512.1"/>
    </source>
</evidence>
<keyword evidence="1" id="KW-0472">Membrane</keyword>
<feature type="chain" id="PRO_5040954069" description="Transmembrane protein" evidence="2">
    <location>
        <begin position="20"/>
        <end position="209"/>
    </location>
</feature>
<protein>
    <recommendedName>
        <fullName evidence="5">Transmembrane protein</fullName>
    </recommendedName>
</protein>
<evidence type="ECO:0000256" key="2">
    <source>
        <dbReference type="SAM" id="SignalP"/>
    </source>
</evidence>
<evidence type="ECO:0000313" key="4">
    <source>
        <dbReference type="Proteomes" id="UP001165065"/>
    </source>
</evidence>
<accession>A0A9W7GK78</accession>
<proteinExistence type="predicted"/>
<organism evidence="3 4">
    <name type="scientific">Triparma columacea</name>
    <dbReference type="NCBI Taxonomy" id="722753"/>
    <lineage>
        <taxon>Eukaryota</taxon>
        <taxon>Sar</taxon>
        <taxon>Stramenopiles</taxon>
        <taxon>Ochrophyta</taxon>
        <taxon>Bolidophyceae</taxon>
        <taxon>Parmales</taxon>
        <taxon>Triparmaceae</taxon>
        <taxon>Triparma</taxon>
    </lineage>
</organism>
<comment type="caution">
    <text evidence="3">The sequence shown here is derived from an EMBL/GenBank/DDBJ whole genome shotgun (WGS) entry which is preliminary data.</text>
</comment>
<reference evidence="4" key="1">
    <citation type="journal article" date="2023" name="Commun. Biol.">
        <title>Genome analysis of Parmales, the sister group of diatoms, reveals the evolutionary specialization of diatoms from phago-mixotrophs to photoautotrophs.</title>
        <authorList>
            <person name="Ban H."/>
            <person name="Sato S."/>
            <person name="Yoshikawa S."/>
            <person name="Yamada K."/>
            <person name="Nakamura Y."/>
            <person name="Ichinomiya M."/>
            <person name="Sato N."/>
            <person name="Blanc-Mathieu R."/>
            <person name="Endo H."/>
            <person name="Kuwata A."/>
            <person name="Ogata H."/>
        </authorList>
    </citation>
    <scope>NUCLEOTIDE SEQUENCE [LARGE SCALE GENOMIC DNA]</scope>
</reference>
<evidence type="ECO:0008006" key="5">
    <source>
        <dbReference type="Google" id="ProtNLM"/>
    </source>
</evidence>
<keyword evidence="4" id="KW-1185">Reference proteome</keyword>
<dbReference type="OrthoDB" id="427280at2759"/>